<dbReference type="Proteomes" id="UP001153269">
    <property type="component" value="Unassembled WGS sequence"/>
</dbReference>
<protein>
    <submittedName>
        <fullName evidence="2">Uncharacterized protein</fullName>
    </submittedName>
</protein>
<name>A0A9N7UCM4_PLEPL</name>
<comment type="caution">
    <text evidence="2">The sequence shown here is derived from an EMBL/GenBank/DDBJ whole genome shotgun (WGS) entry which is preliminary data.</text>
</comment>
<organism evidence="2 3">
    <name type="scientific">Pleuronectes platessa</name>
    <name type="common">European plaice</name>
    <dbReference type="NCBI Taxonomy" id="8262"/>
    <lineage>
        <taxon>Eukaryota</taxon>
        <taxon>Metazoa</taxon>
        <taxon>Chordata</taxon>
        <taxon>Craniata</taxon>
        <taxon>Vertebrata</taxon>
        <taxon>Euteleostomi</taxon>
        <taxon>Actinopterygii</taxon>
        <taxon>Neopterygii</taxon>
        <taxon>Teleostei</taxon>
        <taxon>Neoteleostei</taxon>
        <taxon>Acanthomorphata</taxon>
        <taxon>Carangaria</taxon>
        <taxon>Pleuronectiformes</taxon>
        <taxon>Pleuronectoidei</taxon>
        <taxon>Pleuronectidae</taxon>
        <taxon>Pleuronectes</taxon>
    </lineage>
</organism>
<feature type="region of interest" description="Disordered" evidence="1">
    <location>
        <begin position="26"/>
        <end position="97"/>
    </location>
</feature>
<reference evidence="2" key="1">
    <citation type="submission" date="2020-03" db="EMBL/GenBank/DDBJ databases">
        <authorList>
            <person name="Weist P."/>
        </authorList>
    </citation>
    <scope>NUCLEOTIDE SEQUENCE</scope>
</reference>
<dbReference type="AlphaFoldDB" id="A0A9N7UCM4"/>
<proteinExistence type="predicted"/>
<feature type="compositionally biased region" description="Basic and acidic residues" evidence="1">
    <location>
        <begin position="72"/>
        <end position="97"/>
    </location>
</feature>
<keyword evidence="3" id="KW-1185">Reference proteome</keyword>
<evidence type="ECO:0000313" key="2">
    <source>
        <dbReference type="EMBL" id="CAB1428541.1"/>
    </source>
</evidence>
<sequence length="97" mass="11146">MADLKIAVHRRSPSNLTELHLFAKKNGQTFPSLDVTKRSRSKELTPLTQRREKRDSKGQWRREEEGLNEGAEIERGTLEESKEETEPADSRREASSP</sequence>
<evidence type="ECO:0000313" key="3">
    <source>
        <dbReference type="Proteomes" id="UP001153269"/>
    </source>
</evidence>
<gene>
    <name evidence="2" type="ORF">PLEPLA_LOCUS16514</name>
</gene>
<accession>A0A9N7UCM4</accession>
<evidence type="ECO:0000256" key="1">
    <source>
        <dbReference type="SAM" id="MobiDB-lite"/>
    </source>
</evidence>
<feature type="compositionally biased region" description="Basic and acidic residues" evidence="1">
    <location>
        <begin position="35"/>
        <end position="65"/>
    </location>
</feature>
<dbReference type="EMBL" id="CADEAL010001064">
    <property type="protein sequence ID" value="CAB1428541.1"/>
    <property type="molecule type" value="Genomic_DNA"/>
</dbReference>